<dbReference type="eggNOG" id="ENOG502RAZY">
    <property type="taxonomic scope" value="Eukaryota"/>
</dbReference>
<sequence>MRSQPGIFSAQEKQWDPEEVLGLINPDRGNITCTAEAMTYGRRCRRAQNKIYNAARMLNDMATMDPLSVAKSDKLTAIAEDSVCYQHGGQANKVCREWRDKLRALGGSRKVAPAPESPRFKTEPDSDSEDEDVKWFTRRPTQRSYTRADIDSMLEQMRRMQETINNMQSQKQREAEEHKRKQAEEERLRKEAAARAQRQRREAEERAKQEREKQEKERKDRENKEREERRKARAKKSTEEAEQSTKQEWADSWQEYLDGWEHLRGMSCREAAPILIPWPVKSGKWEDVTAESVKLFFQKAPPMPSSPTDAKRERFKLMSQESKRWHTDKIMQLFGREVLTGIHGKALDLIAKIVVQLRQDAGKARKD</sequence>
<keyword evidence="2" id="KW-0597">Phosphoprotein</keyword>
<keyword evidence="4" id="KW-0040">ANK repeat</keyword>
<dbReference type="Proteomes" id="UP000014074">
    <property type="component" value="Unassembled WGS sequence"/>
</dbReference>
<feature type="compositionally biased region" description="Basic and acidic residues" evidence="6">
    <location>
        <begin position="171"/>
        <end position="248"/>
    </location>
</feature>
<dbReference type="HOGENOM" id="CLU_731839_0_0_1"/>
<dbReference type="AlphaFoldDB" id="R8BXK6"/>
<feature type="region of interest" description="Disordered" evidence="6">
    <location>
        <begin position="165"/>
        <end position="248"/>
    </location>
</feature>
<dbReference type="RefSeq" id="XP_007911148.1">
    <property type="nucleotide sequence ID" value="XM_007912957.1"/>
</dbReference>
<evidence type="ECO:0000313" key="7">
    <source>
        <dbReference type="EMBL" id="EOO04136.1"/>
    </source>
</evidence>
<keyword evidence="5" id="KW-0539">Nucleus</keyword>
<evidence type="ECO:0000313" key="8">
    <source>
        <dbReference type="Proteomes" id="UP000014074"/>
    </source>
</evidence>
<evidence type="ECO:0000256" key="4">
    <source>
        <dbReference type="ARBA" id="ARBA00023043"/>
    </source>
</evidence>
<dbReference type="EMBL" id="KB932800">
    <property type="protein sequence ID" value="EOO04136.1"/>
    <property type="molecule type" value="Genomic_DNA"/>
</dbReference>
<dbReference type="GO" id="GO:0043124">
    <property type="term" value="P:negative regulation of canonical NF-kappaB signal transduction"/>
    <property type="evidence" value="ECO:0007669"/>
    <property type="project" value="InterPro"/>
</dbReference>
<gene>
    <name evidence="7" type="ORF">UCRPA7_361</name>
</gene>
<evidence type="ECO:0000256" key="3">
    <source>
        <dbReference type="ARBA" id="ARBA00022737"/>
    </source>
</evidence>
<organism evidence="7 8">
    <name type="scientific">Phaeoacremonium minimum (strain UCR-PA7)</name>
    <name type="common">Esca disease fungus</name>
    <name type="synonym">Togninia minima</name>
    <dbReference type="NCBI Taxonomy" id="1286976"/>
    <lineage>
        <taxon>Eukaryota</taxon>
        <taxon>Fungi</taxon>
        <taxon>Dikarya</taxon>
        <taxon>Ascomycota</taxon>
        <taxon>Pezizomycotina</taxon>
        <taxon>Sordariomycetes</taxon>
        <taxon>Sordariomycetidae</taxon>
        <taxon>Togniniales</taxon>
        <taxon>Togniniaceae</taxon>
        <taxon>Phaeoacremonium</taxon>
    </lineage>
</organism>
<name>R8BXK6_PHAM7</name>
<feature type="region of interest" description="Disordered" evidence="6">
    <location>
        <begin position="106"/>
        <end position="149"/>
    </location>
</feature>
<dbReference type="OrthoDB" id="412109at2759"/>
<keyword evidence="3" id="KW-0677">Repeat</keyword>
<evidence type="ECO:0000256" key="1">
    <source>
        <dbReference type="ARBA" id="ARBA00004123"/>
    </source>
</evidence>
<dbReference type="InterPro" id="IPR038753">
    <property type="entry name" value="NFKBIL1"/>
</dbReference>
<dbReference type="GeneID" id="19323973"/>
<evidence type="ECO:0000256" key="6">
    <source>
        <dbReference type="SAM" id="MobiDB-lite"/>
    </source>
</evidence>
<accession>R8BXK6</accession>
<proteinExistence type="predicted"/>
<reference evidence="8" key="1">
    <citation type="journal article" date="2013" name="Genome Announc.">
        <title>Draft genome sequence of the ascomycete Phaeoacremonium aleophilum strain UCR-PA7, a causal agent of the esca disease complex in grapevines.</title>
        <authorList>
            <person name="Blanco-Ulate B."/>
            <person name="Rolshausen P."/>
            <person name="Cantu D."/>
        </authorList>
    </citation>
    <scope>NUCLEOTIDE SEQUENCE [LARGE SCALE GENOMIC DNA]</scope>
    <source>
        <strain evidence="8">UCR-PA7</strain>
    </source>
</reference>
<dbReference type="PANTHER" id="PTHR15263:SF1">
    <property type="entry name" value="NF-KAPPA-B INHIBITOR-LIKE PROTEIN 1"/>
    <property type="match status" value="1"/>
</dbReference>
<protein>
    <submittedName>
        <fullName evidence="7">Putative reticulocyte-binding protein 2 like protein a protein</fullName>
    </submittedName>
</protein>
<dbReference type="GO" id="GO:0005634">
    <property type="term" value="C:nucleus"/>
    <property type="evidence" value="ECO:0007669"/>
    <property type="project" value="UniProtKB-SubCell"/>
</dbReference>
<comment type="subcellular location">
    <subcellularLocation>
        <location evidence="1">Nucleus</location>
    </subcellularLocation>
</comment>
<evidence type="ECO:0000256" key="5">
    <source>
        <dbReference type="ARBA" id="ARBA00023242"/>
    </source>
</evidence>
<evidence type="ECO:0000256" key="2">
    <source>
        <dbReference type="ARBA" id="ARBA00022553"/>
    </source>
</evidence>
<dbReference type="KEGG" id="tmn:UCRPA7_361"/>
<keyword evidence="8" id="KW-1185">Reference proteome</keyword>
<dbReference type="PANTHER" id="PTHR15263">
    <property type="entry name" value="I-KAPPA-B-LIKE PROTEIN IKBL"/>
    <property type="match status" value="1"/>
</dbReference>